<protein>
    <submittedName>
        <fullName evidence="1">Uncharacterized protein</fullName>
    </submittedName>
</protein>
<gene>
    <name evidence="1" type="ORF">AUC31_17560</name>
</gene>
<dbReference type="RefSeq" id="WP_058380439.1">
    <property type="nucleotide sequence ID" value="NZ_CP013659.2"/>
</dbReference>
<organism evidence="1 2">
    <name type="scientific">Planococcus rifietoensis</name>
    <dbReference type="NCBI Taxonomy" id="200991"/>
    <lineage>
        <taxon>Bacteria</taxon>
        <taxon>Bacillati</taxon>
        <taxon>Bacillota</taxon>
        <taxon>Bacilli</taxon>
        <taxon>Bacillales</taxon>
        <taxon>Caryophanaceae</taxon>
        <taxon>Planococcus</taxon>
    </lineage>
</organism>
<dbReference type="STRING" id="200991.AUC31_17560"/>
<dbReference type="AlphaFoldDB" id="A0A0U2ZCB0"/>
<accession>A0A0U2ZCB0</accession>
<evidence type="ECO:0000313" key="2">
    <source>
        <dbReference type="Proteomes" id="UP000067683"/>
    </source>
</evidence>
<evidence type="ECO:0000313" key="1">
    <source>
        <dbReference type="EMBL" id="ALS76916.1"/>
    </source>
</evidence>
<dbReference type="Proteomes" id="UP000067683">
    <property type="component" value="Chromosome"/>
</dbReference>
<dbReference type="EMBL" id="CP013659">
    <property type="protein sequence ID" value="ALS76916.1"/>
    <property type="molecule type" value="Genomic_DNA"/>
</dbReference>
<proteinExistence type="predicted"/>
<dbReference type="KEGG" id="prt:AUC31_17560"/>
<sequence length="81" mass="8871">MQYEVTDIQHQTHSSAAGSREAVVFTVVYTATDSDFKSTAYLEFNAETPDEEIAATIESHGKMLSSKGEKTYSFAKSGVIE</sequence>
<name>A0A0U2ZCB0_9BACL</name>
<keyword evidence="2" id="KW-1185">Reference proteome</keyword>
<reference evidence="1" key="1">
    <citation type="submission" date="2016-01" db="EMBL/GenBank/DDBJ databases">
        <title>Complete genome of Planococcus rifietoensis type strain M8.</title>
        <authorList>
            <person name="See-Too W.S."/>
        </authorList>
    </citation>
    <scope>NUCLEOTIDE SEQUENCE [LARGE SCALE GENOMIC DNA]</scope>
    <source>
        <strain evidence="1">M8</strain>
    </source>
</reference>